<dbReference type="GO" id="GO:0033186">
    <property type="term" value="C:CAF-1 complex"/>
    <property type="evidence" value="ECO:0007669"/>
    <property type="project" value="TreeGrafter"/>
</dbReference>
<keyword evidence="4" id="KW-0677">Repeat</keyword>
<evidence type="ECO:0000313" key="12">
    <source>
        <dbReference type="EMBL" id="CAI2366277.1"/>
    </source>
</evidence>
<dbReference type="InterPro" id="IPR019775">
    <property type="entry name" value="WD40_repeat_CS"/>
</dbReference>
<gene>
    <name evidence="12" type="ORF">ECRASSUSDP1_LOCUS7549</name>
</gene>
<accession>A0AAD1UGK1</accession>
<comment type="similarity">
    <text evidence="2">Belongs to the WD repeat HIR1 family.</text>
</comment>
<dbReference type="PROSITE" id="PS00678">
    <property type="entry name" value="WD_REPEATS_1"/>
    <property type="match status" value="1"/>
</dbReference>
<sequence length="504" mass="58383">MKVEIPQVHWQGDRESIFSIDFLPFTNFFVTCGYDNDESMFIRFWQWEKNDQISEGERIKENSKEPDNVNSTLTWKPVFKYGDRSQNGAPNVVKFSPLGNKMVSAGVQDIASIWDYKLRYVEMGKTEMEHRWGVCKTLRGHFSEISDVSWSRDEKYLATGSIDNTAILWNVEKGVQLQRFEQHKNYVSGVTIDPLFNYIITQSNDKTVKVHKNTESKSIKFYYKNNIYKRKYLIDEEGKQVSLSKEEEDEIYDSKAMQDEKQYKVVNERMFLDDTECFSFSRRADFSPDGSFFILPCGIYHPVPGEKEKKYASYGFIRNNISEPAFILPSPSTTPLVVRFHPALFERKEEDTPFIDLPYISVFAIATMEDIFIYTTRSLYPYASISNIHYAELTDLAWTTREHQDIEKSGSKLMACSRDGFITLVDFDEGELGTQLTQTQLPENISSLFDYLTIDSLTSEPVGETEVKEVIIPKFKSRKSKPQVTEAIPDAKHPEEMKIETNPK</sequence>
<keyword evidence="8" id="KW-0539">Nucleus</keyword>
<keyword evidence="5" id="KW-0227">DNA damage</keyword>
<dbReference type="InterPro" id="IPR036322">
    <property type="entry name" value="WD40_repeat_dom_sf"/>
</dbReference>
<evidence type="ECO:0000256" key="9">
    <source>
        <dbReference type="PROSITE-ProRule" id="PRU00221"/>
    </source>
</evidence>
<organism evidence="12 13">
    <name type="scientific">Euplotes crassus</name>
    <dbReference type="NCBI Taxonomy" id="5936"/>
    <lineage>
        <taxon>Eukaryota</taxon>
        <taxon>Sar</taxon>
        <taxon>Alveolata</taxon>
        <taxon>Ciliophora</taxon>
        <taxon>Intramacronucleata</taxon>
        <taxon>Spirotrichea</taxon>
        <taxon>Hypotrichia</taxon>
        <taxon>Euplotida</taxon>
        <taxon>Euplotidae</taxon>
        <taxon>Moneuplotes</taxon>
    </lineage>
</organism>
<keyword evidence="3 9" id="KW-0853">WD repeat</keyword>
<evidence type="ECO:0000256" key="10">
    <source>
        <dbReference type="SAM" id="MobiDB-lite"/>
    </source>
</evidence>
<evidence type="ECO:0000256" key="3">
    <source>
        <dbReference type="ARBA" id="ARBA00022574"/>
    </source>
</evidence>
<evidence type="ECO:0000256" key="5">
    <source>
        <dbReference type="ARBA" id="ARBA00022763"/>
    </source>
</evidence>
<dbReference type="Gene3D" id="2.130.10.10">
    <property type="entry name" value="YVTN repeat-like/Quinoprotein amine dehydrogenase"/>
    <property type="match status" value="1"/>
</dbReference>
<evidence type="ECO:0000256" key="7">
    <source>
        <dbReference type="ARBA" id="ARBA00023204"/>
    </source>
</evidence>
<dbReference type="InterPro" id="IPR001680">
    <property type="entry name" value="WD40_rpt"/>
</dbReference>
<evidence type="ECO:0000256" key="1">
    <source>
        <dbReference type="ARBA" id="ARBA00004123"/>
    </source>
</evidence>
<dbReference type="InterPro" id="IPR055410">
    <property type="entry name" value="Beta-prop_CAF1B_HIR1"/>
</dbReference>
<feature type="domain" description="CAF1B/HIR1 beta-propeller" evidence="11">
    <location>
        <begin position="257"/>
        <end position="432"/>
    </location>
</feature>
<feature type="region of interest" description="Disordered" evidence="10">
    <location>
        <begin position="477"/>
        <end position="504"/>
    </location>
</feature>
<evidence type="ECO:0000256" key="2">
    <source>
        <dbReference type="ARBA" id="ARBA00007306"/>
    </source>
</evidence>
<protein>
    <recommendedName>
        <fullName evidence="11">CAF1B/HIR1 beta-propeller domain-containing protein</fullName>
    </recommendedName>
</protein>
<dbReference type="PROSITE" id="PS50294">
    <property type="entry name" value="WD_REPEATS_REGION"/>
    <property type="match status" value="1"/>
</dbReference>
<dbReference type="Pfam" id="PF24105">
    <property type="entry name" value="Beta-prop_CAF1B_HIR1"/>
    <property type="match status" value="2"/>
</dbReference>
<comment type="caution">
    <text evidence="12">The sequence shown here is derived from an EMBL/GenBank/DDBJ whole genome shotgun (WGS) entry which is preliminary data.</text>
</comment>
<evidence type="ECO:0000259" key="11">
    <source>
        <dbReference type="Pfam" id="PF24105"/>
    </source>
</evidence>
<dbReference type="PANTHER" id="PTHR15271:SF4">
    <property type="entry name" value="CHROMATIN ASSEMBLY FACTOR 1 SUBUNIT B"/>
    <property type="match status" value="1"/>
</dbReference>
<feature type="repeat" description="WD" evidence="9">
    <location>
        <begin position="138"/>
        <end position="179"/>
    </location>
</feature>
<dbReference type="Proteomes" id="UP001295684">
    <property type="component" value="Unassembled WGS sequence"/>
</dbReference>
<keyword evidence="7" id="KW-0234">DNA repair</keyword>
<proteinExistence type="inferred from homology"/>
<feature type="compositionally biased region" description="Basic and acidic residues" evidence="10">
    <location>
        <begin position="489"/>
        <end position="504"/>
    </location>
</feature>
<comment type="subcellular location">
    <subcellularLocation>
        <location evidence="1">Nucleus</location>
    </subcellularLocation>
</comment>
<evidence type="ECO:0000256" key="8">
    <source>
        <dbReference type="ARBA" id="ARBA00023242"/>
    </source>
</evidence>
<dbReference type="GO" id="GO:0006335">
    <property type="term" value="P:DNA replication-dependent chromatin assembly"/>
    <property type="evidence" value="ECO:0007669"/>
    <property type="project" value="InterPro"/>
</dbReference>
<name>A0AAD1UGK1_EUPCR</name>
<dbReference type="InterPro" id="IPR045145">
    <property type="entry name" value="PTHR15271"/>
</dbReference>
<dbReference type="PROSITE" id="PS50082">
    <property type="entry name" value="WD_REPEATS_2"/>
    <property type="match status" value="1"/>
</dbReference>
<keyword evidence="6" id="KW-0156">Chromatin regulator</keyword>
<keyword evidence="13" id="KW-1185">Reference proteome</keyword>
<evidence type="ECO:0000313" key="13">
    <source>
        <dbReference type="Proteomes" id="UP001295684"/>
    </source>
</evidence>
<evidence type="ECO:0000256" key="6">
    <source>
        <dbReference type="ARBA" id="ARBA00022853"/>
    </source>
</evidence>
<feature type="domain" description="CAF1B/HIR1 beta-propeller" evidence="11">
    <location>
        <begin position="1"/>
        <end position="231"/>
    </location>
</feature>
<evidence type="ECO:0000256" key="4">
    <source>
        <dbReference type="ARBA" id="ARBA00022737"/>
    </source>
</evidence>
<dbReference type="GO" id="GO:0006334">
    <property type="term" value="P:nucleosome assembly"/>
    <property type="evidence" value="ECO:0007669"/>
    <property type="project" value="TreeGrafter"/>
</dbReference>
<dbReference type="GO" id="GO:0006281">
    <property type="term" value="P:DNA repair"/>
    <property type="evidence" value="ECO:0007669"/>
    <property type="project" value="UniProtKB-KW"/>
</dbReference>
<dbReference type="PANTHER" id="PTHR15271">
    <property type="entry name" value="CHROMATIN ASSEMBLY FACTOR 1 SUBUNIT B"/>
    <property type="match status" value="1"/>
</dbReference>
<dbReference type="InterPro" id="IPR015943">
    <property type="entry name" value="WD40/YVTN_repeat-like_dom_sf"/>
</dbReference>
<dbReference type="SMART" id="SM00320">
    <property type="entry name" value="WD40"/>
    <property type="match status" value="5"/>
</dbReference>
<dbReference type="GO" id="GO:0005634">
    <property type="term" value="C:nucleus"/>
    <property type="evidence" value="ECO:0007669"/>
    <property type="project" value="UniProtKB-SubCell"/>
</dbReference>
<dbReference type="AlphaFoldDB" id="A0AAD1UGK1"/>
<reference evidence="12" key="1">
    <citation type="submission" date="2023-07" db="EMBL/GenBank/DDBJ databases">
        <authorList>
            <consortium name="AG Swart"/>
            <person name="Singh M."/>
            <person name="Singh A."/>
            <person name="Seah K."/>
            <person name="Emmerich C."/>
        </authorList>
    </citation>
    <scope>NUCLEOTIDE SEQUENCE</scope>
    <source>
        <strain evidence="12">DP1</strain>
    </source>
</reference>
<dbReference type="SUPFAM" id="SSF50978">
    <property type="entry name" value="WD40 repeat-like"/>
    <property type="match status" value="1"/>
</dbReference>
<dbReference type="EMBL" id="CAMPGE010007358">
    <property type="protein sequence ID" value="CAI2366277.1"/>
    <property type="molecule type" value="Genomic_DNA"/>
</dbReference>